<dbReference type="SUPFAM" id="SSF55486">
    <property type="entry name" value="Metalloproteases ('zincins'), catalytic domain"/>
    <property type="match status" value="1"/>
</dbReference>
<evidence type="ECO:0000259" key="11">
    <source>
        <dbReference type="Pfam" id="PF25577"/>
    </source>
</evidence>
<evidence type="ECO:0000256" key="7">
    <source>
        <dbReference type="ARBA" id="ARBA00025346"/>
    </source>
</evidence>
<keyword evidence="5" id="KW-0804">Transcription</keyword>
<feature type="compositionally biased region" description="Acidic residues" evidence="9">
    <location>
        <begin position="269"/>
        <end position="288"/>
    </location>
</feature>
<dbReference type="Proteomes" id="UP000191024">
    <property type="component" value="Chromosome F"/>
</dbReference>
<feature type="region of interest" description="Disordered" evidence="9">
    <location>
        <begin position="1278"/>
        <end position="1308"/>
    </location>
</feature>
<evidence type="ECO:0000256" key="9">
    <source>
        <dbReference type="SAM" id="MobiDB-lite"/>
    </source>
</evidence>
<keyword evidence="6" id="KW-0539">Nucleus</keyword>
<dbReference type="GO" id="GO:0006367">
    <property type="term" value="P:transcription initiation at RNA polymerase II promoter"/>
    <property type="evidence" value="ECO:0007669"/>
    <property type="project" value="TreeGrafter"/>
</dbReference>
<dbReference type="FunFam" id="1.10.390.10:FF:000011">
    <property type="entry name" value="Transcription initiation factor TFIID subunit"/>
    <property type="match status" value="1"/>
</dbReference>
<evidence type="ECO:0000313" key="12">
    <source>
        <dbReference type="EMBL" id="SCU95320.1"/>
    </source>
</evidence>
<feature type="region of interest" description="Disordered" evidence="9">
    <location>
        <begin position="723"/>
        <end position="744"/>
    </location>
</feature>
<dbReference type="Gene3D" id="2.60.40.1730">
    <property type="entry name" value="tricorn interacting facor f3 domain"/>
    <property type="match status" value="1"/>
</dbReference>
<evidence type="ECO:0000256" key="6">
    <source>
        <dbReference type="ARBA" id="ARBA00023242"/>
    </source>
</evidence>
<feature type="region of interest" description="Disordered" evidence="9">
    <location>
        <begin position="255"/>
        <end position="293"/>
    </location>
</feature>
<keyword evidence="13" id="KW-1185">Reference proteome</keyword>
<dbReference type="PANTHER" id="PTHR15137:SF9">
    <property type="entry name" value="TRANSCRIPTION INITIATION FACTOR TFIID SUBUNIT 2"/>
    <property type="match status" value="1"/>
</dbReference>
<dbReference type="GO" id="GO:0003682">
    <property type="term" value="F:chromatin binding"/>
    <property type="evidence" value="ECO:0007669"/>
    <property type="project" value="TreeGrafter"/>
</dbReference>
<keyword evidence="4" id="KW-0805">Transcription regulation</keyword>
<evidence type="ECO:0000259" key="10">
    <source>
        <dbReference type="Pfam" id="PF25316"/>
    </source>
</evidence>
<evidence type="ECO:0000256" key="4">
    <source>
        <dbReference type="ARBA" id="ARBA00023015"/>
    </source>
</evidence>
<dbReference type="Gene3D" id="1.10.390.10">
    <property type="entry name" value="Neutral Protease Domain 2"/>
    <property type="match status" value="1"/>
</dbReference>
<dbReference type="InterPro" id="IPR057991">
    <property type="entry name" value="TPR_TAF2_C"/>
</dbReference>
<dbReference type="GO" id="GO:0000976">
    <property type="term" value="F:transcription cis-regulatory region binding"/>
    <property type="evidence" value="ECO:0007669"/>
    <property type="project" value="TreeGrafter"/>
</dbReference>
<dbReference type="OrthoDB" id="308861at2759"/>
<evidence type="ECO:0000313" key="13">
    <source>
        <dbReference type="Proteomes" id="UP000191024"/>
    </source>
</evidence>
<dbReference type="GO" id="GO:0016251">
    <property type="term" value="F:RNA polymerase II general transcription initiation factor activity"/>
    <property type="evidence" value="ECO:0007669"/>
    <property type="project" value="TreeGrafter"/>
</dbReference>
<reference evidence="13" key="1">
    <citation type="submission" date="2016-03" db="EMBL/GenBank/DDBJ databases">
        <authorList>
            <person name="Devillers H."/>
        </authorList>
    </citation>
    <scope>NUCLEOTIDE SEQUENCE [LARGE SCALE GENOMIC DNA]</scope>
</reference>
<comment type="function">
    <text evidence="7">Functions as a component of the DNA-binding general transcription factor complex TFIID. Binding of TFIID to a promoter (with or without TATA element) is the initial step in pre-initiation complex (PIC) formation. TFIID plays a key role in the regulation of gene expression by RNA polymerase II through different activities such as transcription activator interaction, core promoter recognition and selectivity, TFIIA and TFIIB interaction, chromatin modification (histone acetylation by TAF1), facilitation of DNA opening and initiation of transcription.</text>
</comment>
<dbReference type="SUPFAM" id="SSF63737">
    <property type="entry name" value="Leukotriene A4 hydrolase N-terminal domain"/>
    <property type="match status" value="1"/>
</dbReference>
<name>A0A1G4JW93_9SACH</name>
<sequence length="1364" mass="156203">MSHFKGSSRMGSGSSPFSADAATRFKVAHQRVSLDIDLSTHSISGSCEIIIIPLSDRLEFVSFDCKNLLIDGVIVEGRRCDNFYHDDPFRTQAELFQSGDLSETVLYRDNSVEQSQFLRSKFSDLADASQHSDSNRSQLTIKIPSSVKITLQDPNSLTFFTPVTPSIRTPAQDAIFSPINIKINYHFRNPFGGVLFDTTREQPSWNAFTSNSELCCSASQWMPCVDALEEKCTWELDFSIPKTVRDIGVTKVVGVQQSKRRRRDTHASDDEEDEEEEDAEEEEEEEDNPMNRDMVVCCSEFTSSKEAPHPTDLSRKVVSFQLFNPVAPHHIGWAVGAFQKYTLPRVSIPEEQEEDPDELRAEGEIPDETEGDDVPVQVYVLPGPGIDDRTVLNTTLVCQEVIDFYAKEFGSYPFTCYSILFLASLPEKSMNFASLTLCNTRVLYPPEVIDSMFASTDILAWALASQWSEINITPAEPNDFWCCLGMSGFMVLNFLKKLMGQNEFKYRIKTQSEAIVDQDWERPPMAETFSDSSKPISSLSKDFDFIKLKAPVVLFILDRRMTKTERSFGMSRVLPKIFLQAMSGDLPNNTLSTAHFQHLCERVNRNKLENFFREWVYGSGVPIFQITQRFNKKRMVVEMGVRQCQAQELGRDKTVGPDGFHASALNHMDHCEKNMTSVFTGSMTIRIHEADGTPYEHIVELKDAFTKLDIQYNTKYKRLKRRRKMNKSAKHEAKDATPFDGSENLAEDDNEEIVFVNCLGDVLTTPKDCKSWNLTDPLSTSEEDEFQQQNEAFEWIRIDADFEWICKIQINQPDYMFASQLQQDRDVEAQIDSIRFFEEVITSANSNSRVYSSILTRTVLDDRYFYGVRVEACRALSRFMMKDYDDKSFKGGAWHLIMIFRHYFCHDSSNIPLNNNFSKFSSYFLQKSIPTFLSQVKTENGTCPHFVKSFLLDILRYNENSENAYNDTFYVVTLITSLVDSCIQDTNDKQFVKELMQELRRFENLDRWIPSYQFLVTKCIIWEYVRLAVEGLCEFPDVPTILRYAMMEEGDWSDKSGRLREGLQDLVLMSFKAVLIDGGIKNQEALKLFFEFFCFHTDPYIRIKTVDVLIDAVNFIAVKGYLEELDDDLEGMKKTFESLPTGDIHDTGTSNIVLDDSTASIRERRDVQLRASIIGLITLLRRKFENYEPLKAILWSVLNSPIVGIYQKKRLMDLIRVLYQLRESFLASLPTPRAKKLVAKITSNGIVKIKREGILKVHLAPKIKLNSKSSSNKVKISLASRRMTPSAENRKDSAVTQSPSKKSKYSKGGIFRLGSMPLRFVRISSTEKKIDISATYFNKNVEILRANARSLRIRIKTQPKTEKP</sequence>
<dbReference type="InterPro" id="IPR057345">
    <property type="entry name" value="Ig-like_TAF2"/>
</dbReference>
<comment type="similarity">
    <text evidence="2">Belongs to the TAF2 family.</text>
</comment>
<proteinExistence type="inferred from homology"/>
<dbReference type="InterPro" id="IPR042097">
    <property type="entry name" value="Aminopeptidase_N-like_N_sf"/>
</dbReference>
<dbReference type="EMBL" id="LT598467">
    <property type="protein sequence ID" value="SCU95320.1"/>
    <property type="molecule type" value="Genomic_DNA"/>
</dbReference>
<feature type="region of interest" description="Disordered" evidence="9">
    <location>
        <begin position="347"/>
        <end position="374"/>
    </location>
</feature>
<dbReference type="GO" id="GO:0005669">
    <property type="term" value="C:transcription factor TFIID complex"/>
    <property type="evidence" value="ECO:0007669"/>
    <property type="project" value="InterPro"/>
</dbReference>
<dbReference type="Pfam" id="PF25577">
    <property type="entry name" value="TPR_TAF2_C"/>
    <property type="match status" value="1"/>
</dbReference>
<gene>
    <name evidence="12" type="ORF">LAMI_0F01992G</name>
</gene>
<organism evidence="12 13">
    <name type="scientific">Lachancea mirantina</name>
    <dbReference type="NCBI Taxonomy" id="1230905"/>
    <lineage>
        <taxon>Eukaryota</taxon>
        <taxon>Fungi</taxon>
        <taxon>Dikarya</taxon>
        <taxon>Ascomycota</taxon>
        <taxon>Saccharomycotina</taxon>
        <taxon>Saccharomycetes</taxon>
        <taxon>Saccharomycetales</taxon>
        <taxon>Saccharomycetaceae</taxon>
        <taxon>Lachancea</taxon>
    </lineage>
</organism>
<dbReference type="Pfam" id="PF25316">
    <property type="entry name" value="TAF2_3rd"/>
    <property type="match status" value="1"/>
</dbReference>
<dbReference type="PANTHER" id="PTHR15137">
    <property type="entry name" value="TRANSCRIPTION INITIATION FACTOR TFIID"/>
    <property type="match status" value="1"/>
</dbReference>
<protein>
    <recommendedName>
        <fullName evidence="3">Transcription initiation factor TFIID subunit 2</fullName>
    </recommendedName>
    <alternativeName>
        <fullName evidence="8">TBP-associated factor 2</fullName>
    </alternativeName>
</protein>
<feature type="compositionally biased region" description="Acidic residues" evidence="9">
    <location>
        <begin position="364"/>
        <end position="373"/>
    </location>
</feature>
<comment type="subcellular location">
    <subcellularLocation>
        <location evidence="1">Nucleus</location>
    </subcellularLocation>
</comment>
<evidence type="ECO:0000256" key="5">
    <source>
        <dbReference type="ARBA" id="ARBA00023163"/>
    </source>
</evidence>
<dbReference type="InterPro" id="IPR027268">
    <property type="entry name" value="Peptidase_M4/M1_CTD_sf"/>
</dbReference>
<accession>A0A1G4JW93</accession>
<dbReference type="CDD" id="cd09839">
    <property type="entry name" value="M1_like_TAF2"/>
    <property type="match status" value="1"/>
</dbReference>
<evidence type="ECO:0000256" key="2">
    <source>
        <dbReference type="ARBA" id="ARBA00010937"/>
    </source>
</evidence>
<feature type="domain" description="Transcription initiation factor TFIID subunit 2 Ig-like" evidence="10">
    <location>
        <begin position="619"/>
        <end position="813"/>
    </location>
</feature>
<feature type="domain" description="Transcription initiation factor TFIID subunit 2 TPR repeats" evidence="11">
    <location>
        <begin position="814"/>
        <end position="1044"/>
    </location>
</feature>
<dbReference type="InterPro" id="IPR037813">
    <property type="entry name" value="TAF2"/>
</dbReference>
<dbReference type="STRING" id="1230905.A0A1G4JW93"/>
<evidence type="ECO:0000256" key="8">
    <source>
        <dbReference type="ARBA" id="ARBA00076306"/>
    </source>
</evidence>
<evidence type="ECO:0000256" key="1">
    <source>
        <dbReference type="ARBA" id="ARBA00004123"/>
    </source>
</evidence>
<evidence type="ECO:0000256" key="3">
    <source>
        <dbReference type="ARBA" id="ARBA00017363"/>
    </source>
</evidence>